<evidence type="ECO:0000313" key="4">
    <source>
        <dbReference type="Proteomes" id="UP000198862"/>
    </source>
</evidence>
<feature type="signal peptide" evidence="2">
    <location>
        <begin position="1"/>
        <end position="19"/>
    </location>
</feature>
<feature type="chain" id="PRO_5011509521" evidence="2">
    <location>
        <begin position="20"/>
        <end position="157"/>
    </location>
</feature>
<feature type="transmembrane region" description="Helical" evidence="1">
    <location>
        <begin position="78"/>
        <end position="99"/>
    </location>
</feature>
<keyword evidence="1" id="KW-0472">Membrane</keyword>
<organism evidence="3 4">
    <name type="scientific">Pseudoalteromonas denitrificans DSM 6059</name>
    <dbReference type="NCBI Taxonomy" id="1123010"/>
    <lineage>
        <taxon>Bacteria</taxon>
        <taxon>Pseudomonadati</taxon>
        <taxon>Pseudomonadota</taxon>
        <taxon>Gammaproteobacteria</taxon>
        <taxon>Alteromonadales</taxon>
        <taxon>Pseudoalteromonadaceae</taxon>
        <taxon>Pseudoalteromonas</taxon>
    </lineage>
</organism>
<proteinExistence type="predicted"/>
<feature type="transmembrane region" description="Helical" evidence="1">
    <location>
        <begin position="111"/>
        <end position="128"/>
    </location>
</feature>
<sequence length="157" mass="17078">MNILTILAFLAGACIAIQAAMNAQLGQVFNNSLLATSYAFLASFLLVAGITFYLSFNHQVATSQSLFSDEFTESIKQVPWYLWLSCVFSVIGVASFYFLIPKMGVGNMMSYALTGQILVAMIISHFGLFDSPSKLISATKLMGTVLLILGIILINKE</sequence>
<dbReference type="Proteomes" id="UP000198862">
    <property type="component" value="Unassembled WGS sequence"/>
</dbReference>
<name>A0A1I1J0G0_9GAMM</name>
<dbReference type="AlphaFoldDB" id="A0A1I1J0G0"/>
<keyword evidence="4" id="KW-1185">Reference proteome</keyword>
<dbReference type="STRING" id="1123010.SAMN02745724_01606"/>
<dbReference type="RefSeq" id="WP_091982562.1">
    <property type="nucleotide sequence ID" value="NZ_FOLO01000009.1"/>
</dbReference>
<accession>A0A1I1J0G0</accession>
<dbReference type="PANTHER" id="PTHR34821">
    <property type="entry name" value="INNER MEMBRANE PROTEIN YDCZ"/>
    <property type="match status" value="1"/>
</dbReference>
<dbReference type="Pfam" id="PF04657">
    <property type="entry name" value="DMT_YdcZ"/>
    <property type="match status" value="1"/>
</dbReference>
<dbReference type="PANTHER" id="PTHR34821:SF2">
    <property type="entry name" value="INNER MEMBRANE PROTEIN YDCZ"/>
    <property type="match status" value="1"/>
</dbReference>
<keyword evidence="1" id="KW-1133">Transmembrane helix</keyword>
<keyword evidence="1" id="KW-0812">Transmembrane</keyword>
<feature type="transmembrane region" description="Helical" evidence="1">
    <location>
        <begin position="38"/>
        <end position="57"/>
    </location>
</feature>
<dbReference type="InterPro" id="IPR006750">
    <property type="entry name" value="YdcZ"/>
</dbReference>
<keyword evidence="2" id="KW-0732">Signal</keyword>
<dbReference type="EMBL" id="FOLO01000009">
    <property type="protein sequence ID" value="SFC41966.1"/>
    <property type="molecule type" value="Genomic_DNA"/>
</dbReference>
<dbReference type="GO" id="GO:0005886">
    <property type="term" value="C:plasma membrane"/>
    <property type="evidence" value="ECO:0007669"/>
    <property type="project" value="TreeGrafter"/>
</dbReference>
<evidence type="ECO:0000313" key="3">
    <source>
        <dbReference type="EMBL" id="SFC41966.1"/>
    </source>
</evidence>
<protein>
    <submittedName>
        <fullName evidence="3">Transporter family-2 protein</fullName>
    </submittedName>
</protein>
<gene>
    <name evidence="3" type="ORF">SAMN02745724_01606</name>
</gene>
<evidence type="ECO:0000256" key="1">
    <source>
        <dbReference type="SAM" id="Phobius"/>
    </source>
</evidence>
<reference evidence="3 4" key="1">
    <citation type="submission" date="2016-10" db="EMBL/GenBank/DDBJ databases">
        <authorList>
            <person name="de Groot N.N."/>
        </authorList>
    </citation>
    <scope>NUCLEOTIDE SEQUENCE [LARGE SCALE GENOMIC DNA]</scope>
    <source>
        <strain evidence="3 4">DSM 6059</strain>
    </source>
</reference>
<feature type="transmembrane region" description="Helical" evidence="1">
    <location>
        <begin position="135"/>
        <end position="154"/>
    </location>
</feature>
<evidence type="ECO:0000256" key="2">
    <source>
        <dbReference type="SAM" id="SignalP"/>
    </source>
</evidence>
<dbReference type="OrthoDB" id="7864805at2"/>